<reference evidence="3 4" key="1">
    <citation type="submission" date="2016-01" db="EMBL/GenBank/DDBJ databases">
        <title>Whole genome sequence and analysis of Micromonospora rosaria DSM 803, which can produce antibacterial substance rosamicin.</title>
        <authorList>
            <person name="Yang H."/>
            <person name="He X."/>
            <person name="Zhu D."/>
        </authorList>
    </citation>
    <scope>NUCLEOTIDE SEQUENCE [LARGE SCALE GENOMIC DNA]</scope>
    <source>
        <strain evidence="3 4">DSM 803</strain>
    </source>
</reference>
<sequence length="248" mass="24896">MPTFPTSPEDRPMQPLSTPVDPTDLSPPAAVRPRRAWALAGTVGGLVGLVGIFATATLTAPAEELRGDNAAYVAAIADGTGHVWAHQAVCAVVVVCLAVFGAGLHRYLGAQEPAGSLVPALAATGVGLVLVGLVVGGGIATELFFSLGAAEEYDPDVIAPQLTLFATMAWLWGGIGLTAGAVAVGGLRHGSVSRWLAVFSVVTALLVAATQLTPVQYIALVPGGIWVIVAGLALAFGQPAAAPGPRAA</sequence>
<feature type="transmembrane region" description="Helical" evidence="2">
    <location>
        <begin position="117"/>
        <end position="141"/>
    </location>
</feature>
<feature type="transmembrane region" description="Helical" evidence="2">
    <location>
        <begin position="161"/>
        <end position="185"/>
    </location>
</feature>
<evidence type="ECO:0000256" key="1">
    <source>
        <dbReference type="SAM" id="MobiDB-lite"/>
    </source>
</evidence>
<feature type="transmembrane region" description="Helical" evidence="2">
    <location>
        <begin position="192"/>
        <end position="209"/>
    </location>
</feature>
<feature type="region of interest" description="Disordered" evidence="1">
    <location>
        <begin position="1"/>
        <end position="28"/>
    </location>
</feature>
<evidence type="ECO:0000313" key="4">
    <source>
        <dbReference type="Proteomes" id="UP000070620"/>
    </source>
</evidence>
<proteinExistence type="predicted"/>
<gene>
    <name evidence="3" type="ORF">AWW66_29845</name>
</gene>
<feature type="transmembrane region" description="Helical" evidence="2">
    <location>
        <begin position="36"/>
        <end position="58"/>
    </location>
</feature>
<feature type="transmembrane region" description="Helical" evidence="2">
    <location>
        <begin position="215"/>
        <end position="236"/>
    </location>
</feature>
<dbReference type="Proteomes" id="UP000070620">
    <property type="component" value="Unassembled WGS sequence"/>
</dbReference>
<keyword evidence="2" id="KW-0472">Membrane</keyword>
<name>A0A136PJ29_9ACTN</name>
<organism evidence="3 4">
    <name type="scientific">Micromonospora rosaria</name>
    <dbReference type="NCBI Taxonomy" id="47874"/>
    <lineage>
        <taxon>Bacteria</taxon>
        <taxon>Bacillati</taxon>
        <taxon>Actinomycetota</taxon>
        <taxon>Actinomycetes</taxon>
        <taxon>Micromonosporales</taxon>
        <taxon>Micromonosporaceae</taxon>
        <taxon>Micromonospora</taxon>
    </lineage>
</organism>
<evidence type="ECO:0000256" key="2">
    <source>
        <dbReference type="SAM" id="Phobius"/>
    </source>
</evidence>
<keyword evidence="4" id="KW-1185">Reference proteome</keyword>
<comment type="caution">
    <text evidence="3">The sequence shown here is derived from an EMBL/GenBank/DDBJ whole genome shotgun (WGS) entry which is preliminary data.</text>
</comment>
<dbReference type="EMBL" id="LRQV01000195">
    <property type="protein sequence ID" value="KXK58422.1"/>
    <property type="molecule type" value="Genomic_DNA"/>
</dbReference>
<dbReference type="AlphaFoldDB" id="A0A136PJ29"/>
<keyword evidence="2" id="KW-1133">Transmembrane helix</keyword>
<evidence type="ECO:0008006" key="5">
    <source>
        <dbReference type="Google" id="ProtNLM"/>
    </source>
</evidence>
<keyword evidence="2" id="KW-0812">Transmembrane</keyword>
<feature type="transmembrane region" description="Helical" evidence="2">
    <location>
        <begin position="84"/>
        <end position="105"/>
    </location>
</feature>
<accession>A0A136PJ29</accession>
<evidence type="ECO:0000313" key="3">
    <source>
        <dbReference type="EMBL" id="KXK58422.1"/>
    </source>
</evidence>
<protein>
    <recommendedName>
        <fullName evidence="5">DUF4386 domain-containing protein</fullName>
    </recommendedName>
</protein>